<dbReference type="Proteomes" id="UP000183002">
    <property type="component" value="Unassembled WGS sequence"/>
</dbReference>
<evidence type="ECO:0000256" key="1">
    <source>
        <dbReference type="SAM" id="Phobius"/>
    </source>
</evidence>
<name>A0A1H8N2W1_9RHOB</name>
<evidence type="ECO:0000259" key="2">
    <source>
        <dbReference type="Pfam" id="PF00535"/>
    </source>
</evidence>
<keyword evidence="1" id="KW-1133">Transmembrane helix</keyword>
<keyword evidence="1" id="KW-0472">Membrane</keyword>
<dbReference type="InterPro" id="IPR001173">
    <property type="entry name" value="Glyco_trans_2-like"/>
</dbReference>
<dbReference type="Gene3D" id="3.90.550.10">
    <property type="entry name" value="Spore Coat Polysaccharide Biosynthesis Protein SpsA, Chain A"/>
    <property type="match status" value="1"/>
</dbReference>
<dbReference type="AlphaFoldDB" id="A0A1H8N2W1"/>
<evidence type="ECO:0000313" key="5">
    <source>
        <dbReference type="Proteomes" id="UP000183002"/>
    </source>
</evidence>
<sequence length="396" mass="43141">MLGNVGMEDETVGVGLGIELTILMPCLNEAETLEVCIRKAKKFLETSGIVGEVLIADNGSTDESLEIAHSNGARIVHVPRRGYGAALLGGIEAAQGKFVIMGDADDSYDFEALQPYVDRLRAGADIVMGNRFKGGIAPGAMPFLHRYLGNPVLSWLGRLFFDIPVGDFHCGLRGFSRERIDALNLRTTGMEFASEMVVRASLDGYVIDEVPTTLKPDGRSRPPHLRTWRDGWRHLSFLLMYSPRWLFLYPGFALIALGALAGVFLFPGALEIAGIGFDIHTLVVMSFLLVVGTQSISFAVLSRRFAAAHQMMPPSRYSVSLQALTLERLLVGAGILFVGGVLGFIYCVFQWAAAEFGPLEYSEMLRVLILSMTSITMGGQLALTAFVSSIVEIPTR</sequence>
<feature type="transmembrane region" description="Helical" evidence="1">
    <location>
        <begin position="246"/>
        <end position="267"/>
    </location>
</feature>
<keyword evidence="5" id="KW-1185">Reference proteome</keyword>
<dbReference type="PANTHER" id="PTHR48090:SF7">
    <property type="entry name" value="RFBJ PROTEIN"/>
    <property type="match status" value="1"/>
</dbReference>
<dbReference type="STRING" id="1077947.SAMN05216227_10695"/>
<dbReference type="Pfam" id="PF26629">
    <property type="entry name" value="GT2_TM_C"/>
    <property type="match status" value="1"/>
</dbReference>
<keyword evidence="4" id="KW-0808">Transferase</keyword>
<feature type="domain" description="Low-salt glycan biosynthesis hexosyltransferase Agl6 C-terminal transmembrane region" evidence="3">
    <location>
        <begin position="300"/>
        <end position="391"/>
    </location>
</feature>
<dbReference type="Pfam" id="PF00535">
    <property type="entry name" value="Glycos_transf_2"/>
    <property type="match status" value="1"/>
</dbReference>
<dbReference type="InterPro" id="IPR058718">
    <property type="entry name" value="Agl6_TM_C"/>
</dbReference>
<dbReference type="SUPFAM" id="SSF53448">
    <property type="entry name" value="Nucleotide-diphospho-sugar transferases"/>
    <property type="match status" value="1"/>
</dbReference>
<proteinExistence type="predicted"/>
<feature type="transmembrane region" description="Helical" evidence="1">
    <location>
        <begin position="279"/>
        <end position="301"/>
    </location>
</feature>
<dbReference type="GO" id="GO:0016740">
    <property type="term" value="F:transferase activity"/>
    <property type="evidence" value="ECO:0007669"/>
    <property type="project" value="UniProtKB-KW"/>
</dbReference>
<organism evidence="4 5">
    <name type="scientific">Pseudorhodobacter antarcticus</name>
    <dbReference type="NCBI Taxonomy" id="1077947"/>
    <lineage>
        <taxon>Bacteria</taxon>
        <taxon>Pseudomonadati</taxon>
        <taxon>Pseudomonadota</taxon>
        <taxon>Alphaproteobacteria</taxon>
        <taxon>Rhodobacterales</taxon>
        <taxon>Paracoccaceae</taxon>
        <taxon>Pseudorhodobacter</taxon>
    </lineage>
</organism>
<keyword evidence="1" id="KW-0812">Transmembrane</keyword>
<protein>
    <submittedName>
        <fullName evidence="4">Glycosyltransferase involved in cell wall bisynthesis</fullName>
    </submittedName>
</protein>
<feature type="transmembrane region" description="Helical" evidence="1">
    <location>
        <begin position="329"/>
        <end position="353"/>
    </location>
</feature>
<evidence type="ECO:0000259" key="3">
    <source>
        <dbReference type="Pfam" id="PF26629"/>
    </source>
</evidence>
<accession>A0A1H8N2W1</accession>
<gene>
    <name evidence="4" type="ORF">SAMN05216227_10695</name>
</gene>
<dbReference type="EMBL" id="FOCO01000069">
    <property type="protein sequence ID" value="SEO23914.1"/>
    <property type="molecule type" value="Genomic_DNA"/>
</dbReference>
<dbReference type="InterPro" id="IPR050256">
    <property type="entry name" value="Glycosyltransferase_2"/>
</dbReference>
<dbReference type="InterPro" id="IPR029044">
    <property type="entry name" value="Nucleotide-diphossugar_trans"/>
</dbReference>
<reference evidence="4 5" key="1">
    <citation type="submission" date="2016-10" db="EMBL/GenBank/DDBJ databases">
        <authorList>
            <person name="de Groot N.N."/>
        </authorList>
    </citation>
    <scope>NUCLEOTIDE SEQUENCE [LARGE SCALE GENOMIC DNA]</scope>
    <source>
        <strain evidence="4 5">CGMCC 1.10836</strain>
    </source>
</reference>
<evidence type="ECO:0000313" key="4">
    <source>
        <dbReference type="EMBL" id="SEO23914.1"/>
    </source>
</evidence>
<feature type="domain" description="Glycosyltransferase 2-like" evidence="2">
    <location>
        <begin position="21"/>
        <end position="178"/>
    </location>
</feature>
<feature type="transmembrane region" description="Helical" evidence="1">
    <location>
        <begin position="365"/>
        <end position="391"/>
    </location>
</feature>
<dbReference type="PANTHER" id="PTHR48090">
    <property type="entry name" value="UNDECAPRENYL-PHOSPHATE 4-DEOXY-4-FORMAMIDO-L-ARABINOSE TRANSFERASE-RELATED"/>
    <property type="match status" value="1"/>
</dbReference>
<dbReference type="CDD" id="cd04179">
    <property type="entry name" value="DPM_DPG-synthase_like"/>
    <property type="match status" value="1"/>
</dbReference>